<feature type="domain" description="HTH tetR-type" evidence="3">
    <location>
        <begin position="23"/>
        <end position="83"/>
    </location>
</feature>
<dbReference type="EMBL" id="JACJID010000004">
    <property type="protein sequence ID" value="MBA8928205.1"/>
    <property type="molecule type" value="Genomic_DNA"/>
</dbReference>
<dbReference type="InterPro" id="IPR050109">
    <property type="entry name" value="HTH-type_TetR-like_transc_reg"/>
</dbReference>
<gene>
    <name evidence="4" type="ORF">BC739_005422</name>
</gene>
<dbReference type="Gene3D" id="1.10.10.60">
    <property type="entry name" value="Homeodomain-like"/>
    <property type="match status" value="1"/>
</dbReference>
<keyword evidence="1 2" id="KW-0238">DNA-binding</keyword>
<dbReference type="PANTHER" id="PTHR30055:SF226">
    <property type="entry name" value="HTH-TYPE TRANSCRIPTIONAL REGULATOR PKSA"/>
    <property type="match status" value="1"/>
</dbReference>
<dbReference type="Pfam" id="PF17932">
    <property type="entry name" value="TetR_C_24"/>
    <property type="match status" value="1"/>
</dbReference>
<dbReference type="InterPro" id="IPR001647">
    <property type="entry name" value="HTH_TetR"/>
</dbReference>
<reference evidence="4 5" key="1">
    <citation type="submission" date="2020-08" db="EMBL/GenBank/DDBJ databases">
        <title>Genomic Encyclopedia of Archaeal and Bacterial Type Strains, Phase II (KMG-II): from individual species to whole genera.</title>
        <authorList>
            <person name="Goeker M."/>
        </authorList>
    </citation>
    <scope>NUCLEOTIDE SEQUENCE [LARGE SCALE GENOMIC DNA]</scope>
    <source>
        <strain evidence="4 5">DSM 43850</strain>
    </source>
</reference>
<evidence type="ECO:0000256" key="2">
    <source>
        <dbReference type="PROSITE-ProRule" id="PRU00335"/>
    </source>
</evidence>
<feature type="DNA-binding region" description="H-T-H motif" evidence="2">
    <location>
        <begin position="46"/>
        <end position="65"/>
    </location>
</feature>
<protein>
    <submittedName>
        <fullName evidence="4">AcrR family transcriptional regulator</fullName>
    </submittedName>
</protein>
<evidence type="ECO:0000259" key="3">
    <source>
        <dbReference type="PROSITE" id="PS50977"/>
    </source>
</evidence>
<dbReference type="InterPro" id="IPR009057">
    <property type="entry name" value="Homeodomain-like_sf"/>
</dbReference>
<dbReference type="SUPFAM" id="SSF48498">
    <property type="entry name" value="Tetracyclin repressor-like, C-terminal domain"/>
    <property type="match status" value="1"/>
</dbReference>
<evidence type="ECO:0000313" key="4">
    <source>
        <dbReference type="EMBL" id="MBA8928205.1"/>
    </source>
</evidence>
<dbReference type="SUPFAM" id="SSF46689">
    <property type="entry name" value="Homeodomain-like"/>
    <property type="match status" value="1"/>
</dbReference>
<sequence>MPSVPTALPSRDYAGQSAEQRRADRRERLMQAGLELFGTEGYPATSIEKLCARASVSTRNFYQEFPGREDLLLALHSRITGQAFEAASSALAELDDRSLAERIRGTVRAYISTTSSDPRWARIAYVEVVGVSPAVEQHRMGWRSKASELVTAVAARAVERGEARPRDFSLTAVAFIGAVNELVHEWSLGGRKVPIEDVCAELTRVGVALLTVD</sequence>
<dbReference type="PROSITE" id="PS50977">
    <property type="entry name" value="HTH_TETR_2"/>
    <property type="match status" value="1"/>
</dbReference>
<dbReference type="Pfam" id="PF00440">
    <property type="entry name" value="TetR_N"/>
    <property type="match status" value="1"/>
</dbReference>
<dbReference type="InterPro" id="IPR036271">
    <property type="entry name" value="Tet_transcr_reg_TetR-rel_C_sf"/>
</dbReference>
<accession>A0ABR6BMT0</accession>
<evidence type="ECO:0000256" key="1">
    <source>
        <dbReference type="ARBA" id="ARBA00023125"/>
    </source>
</evidence>
<proteinExistence type="predicted"/>
<dbReference type="RefSeq" id="WP_025356703.1">
    <property type="nucleotide sequence ID" value="NZ_BAAABQ010000030.1"/>
</dbReference>
<organism evidence="4 5">
    <name type="scientific">Kutzneria viridogrisea</name>
    <dbReference type="NCBI Taxonomy" id="47990"/>
    <lineage>
        <taxon>Bacteria</taxon>
        <taxon>Bacillati</taxon>
        <taxon>Actinomycetota</taxon>
        <taxon>Actinomycetes</taxon>
        <taxon>Pseudonocardiales</taxon>
        <taxon>Pseudonocardiaceae</taxon>
        <taxon>Kutzneria</taxon>
    </lineage>
</organism>
<evidence type="ECO:0000313" key="5">
    <source>
        <dbReference type="Proteomes" id="UP000517916"/>
    </source>
</evidence>
<name>A0ABR6BMT0_9PSEU</name>
<dbReference type="Proteomes" id="UP000517916">
    <property type="component" value="Unassembled WGS sequence"/>
</dbReference>
<keyword evidence="5" id="KW-1185">Reference proteome</keyword>
<dbReference type="InterPro" id="IPR041490">
    <property type="entry name" value="KstR2_TetR_C"/>
</dbReference>
<dbReference type="Gene3D" id="1.10.357.10">
    <property type="entry name" value="Tetracycline Repressor, domain 2"/>
    <property type="match status" value="1"/>
</dbReference>
<dbReference type="PANTHER" id="PTHR30055">
    <property type="entry name" value="HTH-TYPE TRANSCRIPTIONAL REGULATOR RUTR"/>
    <property type="match status" value="1"/>
</dbReference>
<comment type="caution">
    <text evidence="4">The sequence shown here is derived from an EMBL/GenBank/DDBJ whole genome shotgun (WGS) entry which is preliminary data.</text>
</comment>